<dbReference type="Proteomes" id="UP001139353">
    <property type="component" value="Unassembled WGS sequence"/>
</dbReference>
<organism evidence="2 3">
    <name type="scientific">Scleromatobacter humisilvae</name>
    <dbReference type="NCBI Taxonomy" id="2897159"/>
    <lineage>
        <taxon>Bacteria</taxon>
        <taxon>Pseudomonadati</taxon>
        <taxon>Pseudomonadota</taxon>
        <taxon>Betaproteobacteria</taxon>
        <taxon>Burkholderiales</taxon>
        <taxon>Sphaerotilaceae</taxon>
        <taxon>Scleromatobacter</taxon>
    </lineage>
</organism>
<dbReference type="AlphaFoldDB" id="A0A9X2C2X8"/>
<dbReference type="InterPro" id="IPR004263">
    <property type="entry name" value="Exostosin"/>
</dbReference>
<name>A0A9X2C2X8_9BURK</name>
<gene>
    <name evidence="2" type="ORF">LPC04_12785</name>
</gene>
<dbReference type="EMBL" id="JAJLJH010000002">
    <property type="protein sequence ID" value="MCK9686585.1"/>
    <property type="molecule type" value="Genomic_DNA"/>
</dbReference>
<feature type="domain" description="Exostosin GT47" evidence="1">
    <location>
        <begin position="40"/>
        <end position="282"/>
    </location>
</feature>
<dbReference type="Pfam" id="PF03016">
    <property type="entry name" value="Exostosin_GT47"/>
    <property type="match status" value="1"/>
</dbReference>
<keyword evidence="3" id="KW-1185">Reference proteome</keyword>
<dbReference type="RefSeq" id="WP_275682605.1">
    <property type="nucleotide sequence ID" value="NZ_JAJLJH010000002.1"/>
</dbReference>
<evidence type="ECO:0000313" key="2">
    <source>
        <dbReference type="EMBL" id="MCK9686585.1"/>
    </source>
</evidence>
<dbReference type="InterPro" id="IPR040911">
    <property type="entry name" value="Exostosin_GT47"/>
</dbReference>
<proteinExistence type="predicted"/>
<comment type="caution">
    <text evidence="2">The sequence shown here is derived from an EMBL/GenBank/DDBJ whole genome shotgun (WGS) entry which is preliminary data.</text>
</comment>
<protein>
    <submittedName>
        <fullName evidence="2">Glycosyltransferase family 47 protein</fullName>
    </submittedName>
</protein>
<dbReference type="PANTHER" id="PTHR11062">
    <property type="entry name" value="EXOSTOSIN HEPARAN SULFATE GLYCOSYLTRANSFERASE -RELATED"/>
    <property type="match status" value="1"/>
</dbReference>
<evidence type="ECO:0000313" key="3">
    <source>
        <dbReference type="Proteomes" id="UP001139353"/>
    </source>
</evidence>
<dbReference type="GO" id="GO:0016757">
    <property type="term" value="F:glycosyltransferase activity"/>
    <property type="evidence" value="ECO:0007669"/>
    <property type="project" value="InterPro"/>
</dbReference>
<reference evidence="2" key="1">
    <citation type="submission" date="2021-11" db="EMBL/GenBank/DDBJ databases">
        <title>BS-T2-15 a new species belonging to the Comamonadaceae family isolated from the soil of a French oak forest.</title>
        <authorList>
            <person name="Mieszkin S."/>
            <person name="Alain K."/>
        </authorList>
    </citation>
    <scope>NUCLEOTIDE SEQUENCE</scope>
    <source>
        <strain evidence="2">BS-T2-15</strain>
    </source>
</reference>
<evidence type="ECO:0000259" key="1">
    <source>
        <dbReference type="Pfam" id="PF03016"/>
    </source>
</evidence>
<accession>A0A9X2C2X8</accession>
<sequence>MKVFIYHQFIANPAIAEHNERLAAANRLGQHLQYLQDVYAWFRGFETTNPDEADFFFVPLFLAGWQFANHDPSDFIGMCAHAGRGRHVLLSSGDVGQRAESRHELRHAGRAYEKKYAWLDDRFILLALESTPLLHKQDIAFLPYAIRDIAPLHLPRDLFASFMGAMSYSLLPREHIRGHVMLNLKARHEGDARVLLGTPEQVTADLGRKPSYDEIMARSVFTLCPAGYGRWSFRFIEALLHGSIPVLLCDDYVMPFADQIRWDDYCIVVPEKDALSTIDLLRCLPVDDVTRLQANILRDRERFLRPAVLAAIGHQLERQAVREVVAA</sequence>
<dbReference type="PANTHER" id="PTHR11062:SF281">
    <property type="entry name" value="EXOSTOSIN-LIKE 2"/>
    <property type="match status" value="1"/>
</dbReference>